<dbReference type="CDD" id="cd06257">
    <property type="entry name" value="DnaJ"/>
    <property type="match status" value="1"/>
</dbReference>
<dbReference type="InterPro" id="IPR001623">
    <property type="entry name" value="DnaJ_domain"/>
</dbReference>
<evidence type="ECO:0000313" key="4">
    <source>
        <dbReference type="Proteomes" id="UP001169719"/>
    </source>
</evidence>
<keyword evidence="4" id="KW-1185">Reference proteome</keyword>
<dbReference type="SMART" id="SM00271">
    <property type="entry name" value="DnaJ"/>
    <property type="match status" value="1"/>
</dbReference>
<dbReference type="Gene3D" id="1.10.287.110">
    <property type="entry name" value="DnaJ domain"/>
    <property type="match status" value="1"/>
</dbReference>
<sequence length="203" mass="24132">MLTNDVLLQNSPDIENPLIWPIFEILKNKPQDWKVHTLAGELQQQALMPVLDECSEKDLFKRNFLMMNALYQLQAILFPEKWLQVQAMDIQLTIVTSECVIDTADPLREYYTDWSHYEAEEGEVKRLLNEFWRRYSRYIGNEKVASVENRQHALRLFDLDDQATSQMIRKRWRSLALKWHPDRESGDADTFRTLCEAWNILRA</sequence>
<dbReference type="Pfam" id="PF00226">
    <property type="entry name" value="DnaJ"/>
    <property type="match status" value="1"/>
</dbReference>
<protein>
    <submittedName>
        <fullName evidence="3">DNA-J related domain-containing protein</fullName>
    </submittedName>
</protein>
<feature type="domain" description="J" evidence="2">
    <location>
        <begin position="152"/>
        <end position="203"/>
    </location>
</feature>
<reference evidence="3" key="1">
    <citation type="submission" date="2024-05" db="EMBL/GenBank/DDBJ databases">
        <title>Genome Sequences of Four Agar- Degrading Marine Bacteria.</title>
        <authorList>
            <person name="Phillips E.K."/>
            <person name="Shaffer J.C."/>
            <person name="Henson M.W."/>
            <person name="Temperton B."/>
            <person name="Thrash C.J."/>
            <person name="Martin M.O."/>
        </authorList>
    </citation>
    <scope>NUCLEOTIDE SEQUENCE</scope>
    <source>
        <strain evidence="3">EKP203</strain>
    </source>
</reference>
<keyword evidence="1" id="KW-0143">Chaperone</keyword>
<evidence type="ECO:0000256" key="1">
    <source>
        <dbReference type="ARBA" id="ARBA00023186"/>
    </source>
</evidence>
<name>A0ABT7Y5D8_9VIBR</name>
<dbReference type="PROSITE" id="PS50076">
    <property type="entry name" value="DNAJ_2"/>
    <property type="match status" value="1"/>
</dbReference>
<dbReference type="RefSeq" id="WP_289963922.1">
    <property type="nucleotide sequence ID" value="NZ_JAUEOZ010000002.1"/>
</dbReference>
<dbReference type="InterPro" id="IPR021059">
    <property type="entry name" value="DnaJ-related_N"/>
</dbReference>
<dbReference type="InterPro" id="IPR036869">
    <property type="entry name" value="J_dom_sf"/>
</dbReference>
<dbReference type="Proteomes" id="UP001169719">
    <property type="component" value="Unassembled WGS sequence"/>
</dbReference>
<organism evidence="3 4">
    <name type="scientific">Vibrio agarivorans</name>
    <dbReference type="NCBI Taxonomy" id="153622"/>
    <lineage>
        <taxon>Bacteria</taxon>
        <taxon>Pseudomonadati</taxon>
        <taxon>Pseudomonadota</taxon>
        <taxon>Gammaproteobacteria</taxon>
        <taxon>Vibrionales</taxon>
        <taxon>Vibrionaceae</taxon>
        <taxon>Vibrio</taxon>
    </lineage>
</organism>
<proteinExistence type="predicted"/>
<evidence type="ECO:0000313" key="3">
    <source>
        <dbReference type="EMBL" id="MDN2483247.1"/>
    </source>
</evidence>
<dbReference type="SUPFAM" id="SSF46565">
    <property type="entry name" value="Chaperone J-domain"/>
    <property type="match status" value="1"/>
</dbReference>
<comment type="caution">
    <text evidence="3">The sequence shown here is derived from an EMBL/GenBank/DDBJ whole genome shotgun (WGS) entry which is preliminary data.</text>
</comment>
<evidence type="ECO:0000259" key="2">
    <source>
        <dbReference type="PROSITE" id="PS50076"/>
    </source>
</evidence>
<dbReference type="EMBL" id="JAUEOZ010000002">
    <property type="protein sequence ID" value="MDN2483247.1"/>
    <property type="molecule type" value="Genomic_DNA"/>
</dbReference>
<accession>A0ABT7Y5D8</accession>
<gene>
    <name evidence="3" type="ORF">QWJ08_18045</name>
</gene>
<dbReference type="Pfam" id="PF12339">
    <property type="entry name" value="DNAJ_related"/>
    <property type="match status" value="1"/>
</dbReference>